<accession>A0A3M0C3L1</accession>
<comment type="subunit">
    <text evidence="1">Homodimer.</text>
</comment>
<dbReference type="SFLD" id="SFLDS00019">
    <property type="entry name" value="Glutathione_Transferase_(cytos"/>
    <property type="match status" value="1"/>
</dbReference>
<dbReference type="Pfam" id="PF13409">
    <property type="entry name" value="GST_N_2"/>
    <property type="match status" value="1"/>
</dbReference>
<feature type="domain" description="GST N-terminal" evidence="2">
    <location>
        <begin position="1"/>
        <end position="79"/>
    </location>
</feature>
<dbReference type="EMBL" id="REFR01000016">
    <property type="protein sequence ID" value="RMB01406.1"/>
    <property type="molecule type" value="Genomic_DNA"/>
</dbReference>
<dbReference type="InParanoid" id="A0A3M0C3L1"/>
<keyword evidence="4" id="KW-0808">Transferase</keyword>
<name>A0A3M0C3L1_9PROT</name>
<dbReference type="AlphaFoldDB" id="A0A3M0C3L1"/>
<dbReference type="Proteomes" id="UP000271227">
    <property type="component" value="Unassembled WGS sequence"/>
</dbReference>
<dbReference type="GO" id="GO:0006749">
    <property type="term" value="P:glutathione metabolic process"/>
    <property type="evidence" value="ECO:0007669"/>
    <property type="project" value="TreeGrafter"/>
</dbReference>
<evidence type="ECO:0000259" key="3">
    <source>
        <dbReference type="PROSITE" id="PS50405"/>
    </source>
</evidence>
<dbReference type="SUPFAM" id="SSF47616">
    <property type="entry name" value="GST C-terminal domain-like"/>
    <property type="match status" value="1"/>
</dbReference>
<dbReference type="InterPro" id="IPR040079">
    <property type="entry name" value="Glutathione_S-Trfase"/>
</dbReference>
<dbReference type="Gene3D" id="1.20.1050.10">
    <property type="match status" value="1"/>
</dbReference>
<sequence>MATLYHHWLSPAARFVRVLVMEKRLDVTLRLEKEWERRQAFLALNPAGEVPVLVMDDGSAYSGALAIAEYLEDTIAEPALMPENPDGRYEVRRLLGWFHTKLGTEVTRLIVSEKLFKRFLGMGEPDSDSVRCAAQNLKTHLRYIGHLASRRHYLAGPVFTMADAAAAAHISVADYFGDIAWDAWPDAKDWYMRVKSRRSIRALLADRIPGLVPPPHYGDPDF</sequence>
<dbReference type="CDD" id="cd00299">
    <property type="entry name" value="GST_C_family"/>
    <property type="match status" value="1"/>
</dbReference>
<dbReference type="InterPro" id="IPR010987">
    <property type="entry name" value="Glutathione-S-Trfase_C-like"/>
</dbReference>
<dbReference type="GO" id="GO:0004364">
    <property type="term" value="F:glutathione transferase activity"/>
    <property type="evidence" value="ECO:0007669"/>
    <property type="project" value="TreeGrafter"/>
</dbReference>
<protein>
    <submittedName>
        <fullName evidence="4">Glutathione S-transferase</fullName>
    </submittedName>
</protein>
<dbReference type="Gene3D" id="3.40.30.10">
    <property type="entry name" value="Glutaredoxin"/>
    <property type="match status" value="1"/>
</dbReference>
<evidence type="ECO:0000313" key="5">
    <source>
        <dbReference type="Proteomes" id="UP000271227"/>
    </source>
</evidence>
<reference evidence="4 5" key="1">
    <citation type="submission" date="2018-10" db="EMBL/GenBank/DDBJ databases">
        <title>Genomic Encyclopedia of Archaeal and Bacterial Type Strains, Phase II (KMG-II): from individual species to whole genera.</title>
        <authorList>
            <person name="Goeker M."/>
        </authorList>
    </citation>
    <scope>NUCLEOTIDE SEQUENCE [LARGE SCALE GENOMIC DNA]</scope>
    <source>
        <strain evidence="4 5">DSM 25217</strain>
    </source>
</reference>
<gene>
    <name evidence="4" type="ORF">BXY39_3589</name>
</gene>
<dbReference type="PANTHER" id="PTHR43969">
    <property type="entry name" value="GLUTATHIONE S TRANSFERASE D10, ISOFORM A-RELATED"/>
    <property type="match status" value="1"/>
</dbReference>
<evidence type="ECO:0000256" key="1">
    <source>
        <dbReference type="ARBA" id="ARBA00011738"/>
    </source>
</evidence>
<dbReference type="RefSeq" id="WP_121940233.1">
    <property type="nucleotide sequence ID" value="NZ_REFR01000016.1"/>
</dbReference>
<dbReference type="InterPro" id="IPR004045">
    <property type="entry name" value="Glutathione_S-Trfase_N"/>
</dbReference>
<dbReference type="PANTHER" id="PTHR43969:SF9">
    <property type="entry name" value="GLUTATHIONE S TRANSFERASE D10, ISOFORM A-RELATED"/>
    <property type="match status" value="1"/>
</dbReference>
<dbReference type="SUPFAM" id="SSF52833">
    <property type="entry name" value="Thioredoxin-like"/>
    <property type="match status" value="1"/>
</dbReference>
<dbReference type="PROSITE" id="PS50405">
    <property type="entry name" value="GST_CTER"/>
    <property type="match status" value="1"/>
</dbReference>
<dbReference type="SFLD" id="SFLDG00358">
    <property type="entry name" value="Main_(cytGST)"/>
    <property type="match status" value="1"/>
</dbReference>
<dbReference type="PROSITE" id="PS50404">
    <property type="entry name" value="GST_NTER"/>
    <property type="match status" value="1"/>
</dbReference>
<organism evidence="4 5">
    <name type="scientific">Eilatimonas milleporae</name>
    <dbReference type="NCBI Taxonomy" id="911205"/>
    <lineage>
        <taxon>Bacteria</taxon>
        <taxon>Pseudomonadati</taxon>
        <taxon>Pseudomonadota</taxon>
        <taxon>Alphaproteobacteria</taxon>
        <taxon>Kordiimonadales</taxon>
        <taxon>Kordiimonadaceae</taxon>
        <taxon>Eilatimonas</taxon>
    </lineage>
</organism>
<evidence type="ECO:0000313" key="4">
    <source>
        <dbReference type="EMBL" id="RMB01406.1"/>
    </source>
</evidence>
<feature type="domain" description="GST C-terminal" evidence="3">
    <location>
        <begin position="84"/>
        <end position="215"/>
    </location>
</feature>
<dbReference type="OrthoDB" id="9794721at2"/>
<keyword evidence="5" id="KW-1185">Reference proteome</keyword>
<evidence type="ECO:0000259" key="2">
    <source>
        <dbReference type="PROSITE" id="PS50404"/>
    </source>
</evidence>
<dbReference type="InterPro" id="IPR036282">
    <property type="entry name" value="Glutathione-S-Trfase_C_sf"/>
</dbReference>
<dbReference type="InterPro" id="IPR036249">
    <property type="entry name" value="Thioredoxin-like_sf"/>
</dbReference>
<comment type="caution">
    <text evidence="4">The sequence shown here is derived from an EMBL/GenBank/DDBJ whole genome shotgun (WGS) entry which is preliminary data.</text>
</comment>
<proteinExistence type="predicted"/>